<feature type="transmembrane region" description="Helical" evidence="12">
    <location>
        <begin position="130"/>
        <end position="153"/>
    </location>
</feature>
<feature type="transmembrane region" description="Helical" evidence="12">
    <location>
        <begin position="35"/>
        <end position="53"/>
    </location>
</feature>
<evidence type="ECO:0000256" key="3">
    <source>
        <dbReference type="ARBA" id="ARBA00018997"/>
    </source>
</evidence>
<dbReference type="Pfam" id="PF13367">
    <property type="entry name" value="PrsW-protease"/>
    <property type="match status" value="1"/>
</dbReference>
<comment type="caution">
    <text evidence="13">The sequence shown here is derived from an EMBL/GenBank/DDBJ whole genome shotgun (WGS) entry which is preliminary data.</text>
</comment>
<evidence type="ECO:0000256" key="8">
    <source>
        <dbReference type="ARBA" id="ARBA00022989"/>
    </source>
</evidence>
<keyword evidence="6 12" id="KW-0812">Transmembrane</keyword>
<keyword evidence="4 11" id="KW-1003">Cell membrane</keyword>
<feature type="transmembrane region" description="Helical" evidence="12">
    <location>
        <begin position="103"/>
        <end position="123"/>
    </location>
</feature>
<evidence type="ECO:0000256" key="6">
    <source>
        <dbReference type="ARBA" id="ARBA00022692"/>
    </source>
</evidence>
<dbReference type="GO" id="GO:0008237">
    <property type="term" value="F:metallopeptidase activity"/>
    <property type="evidence" value="ECO:0007669"/>
    <property type="project" value="UniProtKB-KW"/>
</dbReference>
<accession>A0ABS0F5W3</accession>
<evidence type="ECO:0000256" key="9">
    <source>
        <dbReference type="ARBA" id="ARBA00023136"/>
    </source>
</evidence>
<comment type="function">
    <text evidence="11">Involved in the degradation of specific anti-sigma factors.</text>
</comment>
<feature type="transmembrane region" description="Helical" evidence="12">
    <location>
        <begin position="179"/>
        <end position="203"/>
    </location>
</feature>
<evidence type="ECO:0000256" key="10">
    <source>
        <dbReference type="ARBA" id="ARBA00030345"/>
    </source>
</evidence>
<dbReference type="Proteomes" id="UP000642910">
    <property type="component" value="Unassembled WGS sequence"/>
</dbReference>
<reference evidence="13 14" key="1">
    <citation type="submission" date="2020-11" db="EMBL/GenBank/DDBJ databases">
        <title>Genomic insight of Alicyclobacillus mali FL 18 reveals a new arsenic-resistant strain, with potential in environmental biotechnology.</title>
        <authorList>
            <person name="Fiorentino G."/>
            <person name="Gallo G."/>
            <person name="Aulitto M."/>
        </authorList>
    </citation>
    <scope>NUCLEOTIDE SEQUENCE [LARGE SCALE GENOMIC DNA]</scope>
    <source>
        <strain evidence="13 14">FL 18</strain>
    </source>
</reference>
<evidence type="ECO:0000256" key="11">
    <source>
        <dbReference type="PIRNR" id="PIRNR016933"/>
    </source>
</evidence>
<dbReference type="EMBL" id="JADPKZ010000047">
    <property type="protein sequence ID" value="MBF8378653.1"/>
    <property type="molecule type" value="Genomic_DNA"/>
</dbReference>
<proteinExistence type="inferred from homology"/>
<keyword evidence="7 11" id="KW-0378">Hydrolase</keyword>
<keyword evidence="14" id="KW-1185">Reference proteome</keyword>
<feature type="transmembrane region" description="Helical" evidence="12">
    <location>
        <begin position="65"/>
        <end position="83"/>
    </location>
</feature>
<organism evidence="13 14">
    <name type="scientific">Alicyclobacillus mali</name>
    <name type="common">ex Roth et al. 2021</name>
    <dbReference type="NCBI Taxonomy" id="1123961"/>
    <lineage>
        <taxon>Bacteria</taxon>
        <taxon>Bacillati</taxon>
        <taxon>Bacillota</taxon>
        <taxon>Bacilli</taxon>
        <taxon>Bacillales</taxon>
        <taxon>Alicyclobacillaceae</taxon>
        <taxon>Alicyclobacillus</taxon>
    </lineage>
</organism>
<evidence type="ECO:0000256" key="7">
    <source>
        <dbReference type="ARBA" id="ARBA00022801"/>
    </source>
</evidence>
<dbReference type="PIRSF" id="PIRSF016933">
    <property type="entry name" value="PrsW"/>
    <property type="match status" value="1"/>
</dbReference>
<evidence type="ECO:0000256" key="5">
    <source>
        <dbReference type="ARBA" id="ARBA00022670"/>
    </source>
</evidence>
<protein>
    <recommendedName>
        <fullName evidence="3 11">Protease PrsW</fullName>
        <ecNumber evidence="11">3.4.-.-</ecNumber>
    </recommendedName>
    <alternativeName>
        <fullName evidence="10 11">Protease responsible for activating sigma-W</fullName>
    </alternativeName>
</protein>
<dbReference type="EC" id="3.4.-.-" evidence="11"/>
<evidence type="ECO:0000256" key="1">
    <source>
        <dbReference type="ARBA" id="ARBA00004651"/>
    </source>
</evidence>
<keyword evidence="8 12" id="KW-1133">Transmembrane helix</keyword>
<dbReference type="PANTHER" id="PTHR36844:SF1">
    <property type="entry name" value="PROTEASE PRSW"/>
    <property type="match status" value="1"/>
</dbReference>
<dbReference type="InterPro" id="IPR026898">
    <property type="entry name" value="PrsW"/>
</dbReference>
<evidence type="ECO:0000256" key="2">
    <source>
        <dbReference type="ARBA" id="ARBA00009165"/>
    </source>
</evidence>
<comment type="subcellular location">
    <subcellularLocation>
        <location evidence="1">Cell membrane</location>
        <topology evidence="1">Multi-pass membrane protein</topology>
    </subcellularLocation>
</comment>
<keyword evidence="5 11" id="KW-0645">Protease</keyword>
<dbReference type="InterPro" id="IPR023596">
    <property type="entry name" value="Peptidase_PrsW_arch/bac"/>
</dbReference>
<evidence type="ECO:0000313" key="14">
    <source>
        <dbReference type="Proteomes" id="UP000642910"/>
    </source>
</evidence>
<dbReference type="RefSeq" id="WP_067847995.1">
    <property type="nucleotide sequence ID" value="NZ_JADPKZ010000047.1"/>
</dbReference>
<keyword evidence="13" id="KW-0482">Metalloprotease</keyword>
<comment type="similarity">
    <text evidence="2 11">Belongs to the protease PrsW family.</text>
</comment>
<dbReference type="PANTHER" id="PTHR36844">
    <property type="entry name" value="PROTEASE PRSW"/>
    <property type="match status" value="1"/>
</dbReference>
<gene>
    <name evidence="13" type="ORF">IW967_12385</name>
</gene>
<sequence>MYIALAILPGLLLLALIYTYDKLHPEPKREVAKLFVLGALVVLPAGVIERALLHHASAQPTTWRGLLATAFFVAGMVEEFLKAALFERTVLDRGRIHAPVDAIVYACAIGLGFATVENILYVTSSGFWTAIVRAVTAVPAHFMFAIVMGYQFARARFLGTSRAWGYIAPAIAHGVYDTFALAGSLIADFVLAGVLFVLCEYSLQILRRARRPWNVRWT</sequence>
<evidence type="ECO:0000256" key="12">
    <source>
        <dbReference type="SAM" id="Phobius"/>
    </source>
</evidence>
<evidence type="ECO:0000256" key="4">
    <source>
        <dbReference type="ARBA" id="ARBA00022475"/>
    </source>
</evidence>
<name>A0ABS0F5W3_9BACL</name>
<evidence type="ECO:0000313" key="13">
    <source>
        <dbReference type="EMBL" id="MBF8378653.1"/>
    </source>
</evidence>
<keyword evidence="9 11" id="KW-0472">Membrane</keyword>